<dbReference type="STRING" id="5722.A2E8S1"/>
<gene>
    <name evidence="1" type="ORF">TVAG_259880</name>
</gene>
<dbReference type="Gene3D" id="3.80.10.10">
    <property type="entry name" value="Ribonuclease Inhibitor"/>
    <property type="match status" value="2"/>
</dbReference>
<keyword evidence="2" id="KW-1185">Reference proteome</keyword>
<dbReference type="Proteomes" id="UP000001542">
    <property type="component" value="Unassembled WGS sequence"/>
</dbReference>
<reference evidence="1" key="2">
    <citation type="journal article" date="2007" name="Science">
        <title>Draft genome sequence of the sexually transmitted pathogen Trichomonas vaginalis.</title>
        <authorList>
            <person name="Carlton J.M."/>
            <person name="Hirt R.P."/>
            <person name="Silva J.C."/>
            <person name="Delcher A.L."/>
            <person name="Schatz M."/>
            <person name="Zhao Q."/>
            <person name="Wortman J.R."/>
            <person name="Bidwell S.L."/>
            <person name="Alsmark U.C.M."/>
            <person name="Besteiro S."/>
            <person name="Sicheritz-Ponten T."/>
            <person name="Noel C.J."/>
            <person name="Dacks J.B."/>
            <person name="Foster P.G."/>
            <person name="Simillion C."/>
            <person name="Van de Peer Y."/>
            <person name="Miranda-Saavedra D."/>
            <person name="Barton G.J."/>
            <person name="Westrop G.D."/>
            <person name="Mueller S."/>
            <person name="Dessi D."/>
            <person name="Fiori P.L."/>
            <person name="Ren Q."/>
            <person name="Paulsen I."/>
            <person name="Zhang H."/>
            <person name="Bastida-Corcuera F.D."/>
            <person name="Simoes-Barbosa A."/>
            <person name="Brown M.T."/>
            <person name="Hayes R.D."/>
            <person name="Mukherjee M."/>
            <person name="Okumura C.Y."/>
            <person name="Schneider R."/>
            <person name="Smith A.J."/>
            <person name="Vanacova S."/>
            <person name="Villalvazo M."/>
            <person name="Haas B.J."/>
            <person name="Pertea M."/>
            <person name="Feldblyum T.V."/>
            <person name="Utterback T.R."/>
            <person name="Shu C.L."/>
            <person name="Osoegawa K."/>
            <person name="de Jong P.J."/>
            <person name="Hrdy I."/>
            <person name="Horvathova L."/>
            <person name="Zubacova Z."/>
            <person name="Dolezal P."/>
            <person name="Malik S.B."/>
            <person name="Logsdon J.M. Jr."/>
            <person name="Henze K."/>
            <person name="Gupta A."/>
            <person name="Wang C.C."/>
            <person name="Dunne R.L."/>
            <person name="Upcroft J.A."/>
            <person name="Upcroft P."/>
            <person name="White O."/>
            <person name="Salzberg S.L."/>
            <person name="Tang P."/>
            <person name="Chiu C.-H."/>
            <person name="Lee Y.-S."/>
            <person name="Embley T.M."/>
            <person name="Coombs G.H."/>
            <person name="Mottram J.C."/>
            <person name="Tachezy J."/>
            <person name="Fraser-Liggett C.M."/>
            <person name="Johnson P.J."/>
        </authorList>
    </citation>
    <scope>NUCLEOTIDE SEQUENCE [LARGE SCALE GENOMIC DNA]</scope>
    <source>
        <strain evidence="1">G3</strain>
    </source>
</reference>
<evidence type="ECO:0000313" key="2">
    <source>
        <dbReference type="Proteomes" id="UP000001542"/>
    </source>
</evidence>
<dbReference type="VEuPathDB" id="TrichDB:TVAGG3_0927020"/>
<dbReference type="RefSeq" id="XP_001323126.1">
    <property type="nucleotide sequence ID" value="XM_001323091.1"/>
</dbReference>
<dbReference type="InParanoid" id="A2E8S1"/>
<dbReference type="InterPro" id="IPR032675">
    <property type="entry name" value="LRR_dom_sf"/>
</dbReference>
<evidence type="ECO:0000313" key="1">
    <source>
        <dbReference type="EMBL" id="EAY10903.1"/>
    </source>
</evidence>
<sequence length="346" mass="39598">MTLGYSIFENCISLVSINLQRGVERIENDCFRRCIALETITIPEGIRSIGSFCFAECISLKNIVFPSNYIYISSCCFYKCVSLSHLNLPKSSVNFGSYVFDSTSISSVTIPDRLEYGLFNMCDKLEKVEFASDISIYSIPEYCFNSTGLSEITVPSSVSRLEKFCFAFTKLKKFVITKSITWIHPQAFYGAEDLELEISCDHPKYLLGTYELIEKETYKLVMTYRKLLSTYIVPSYVKEIGNNAINSYPKYNYTTGKVIDFGLTTLVIRTKLIIEQNPIFNAPYLHNLCYGGNVKVDVFLDVPRIFVSDIYIRSIWNEKPRKEVIFSECDSAVPFENYAKYGLYIS</sequence>
<dbReference type="Pfam" id="PF13306">
    <property type="entry name" value="LRR_5"/>
    <property type="match status" value="1"/>
</dbReference>
<dbReference type="PANTHER" id="PTHR45661">
    <property type="entry name" value="SURFACE ANTIGEN"/>
    <property type="match status" value="1"/>
</dbReference>
<dbReference type="KEGG" id="tva:4768842"/>
<protein>
    <recommendedName>
        <fullName evidence="3">Surface antigen BspA-like</fullName>
    </recommendedName>
</protein>
<proteinExistence type="predicted"/>
<evidence type="ECO:0008006" key="3">
    <source>
        <dbReference type="Google" id="ProtNLM"/>
    </source>
</evidence>
<accession>A2E8S1</accession>
<dbReference type="AlphaFoldDB" id="A2E8S1"/>
<dbReference type="EMBL" id="DS113329">
    <property type="protein sequence ID" value="EAY10903.1"/>
    <property type="molecule type" value="Genomic_DNA"/>
</dbReference>
<name>A2E8S1_TRIV3</name>
<dbReference type="PANTHER" id="PTHR45661:SF3">
    <property type="entry name" value="IG-LIKE DOMAIN-CONTAINING PROTEIN"/>
    <property type="match status" value="1"/>
</dbReference>
<dbReference type="InterPro" id="IPR053139">
    <property type="entry name" value="Surface_bspA-like"/>
</dbReference>
<dbReference type="InterPro" id="IPR026906">
    <property type="entry name" value="LRR_5"/>
</dbReference>
<dbReference type="VEuPathDB" id="TrichDB:TVAG_259880"/>
<organism evidence="1 2">
    <name type="scientific">Trichomonas vaginalis (strain ATCC PRA-98 / G3)</name>
    <dbReference type="NCBI Taxonomy" id="412133"/>
    <lineage>
        <taxon>Eukaryota</taxon>
        <taxon>Metamonada</taxon>
        <taxon>Parabasalia</taxon>
        <taxon>Trichomonadida</taxon>
        <taxon>Trichomonadidae</taxon>
        <taxon>Trichomonas</taxon>
    </lineage>
</organism>
<dbReference type="SUPFAM" id="SSF52058">
    <property type="entry name" value="L domain-like"/>
    <property type="match status" value="1"/>
</dbReference>
<reference evidence="1" key="1">
    <citation type="submission" date="2006-10" db="EMBL/GenBank/DDBJ databases">
        <authorList>
            <person name="Amadeo P."/>
            <person name="Zhao Q."/>
            <person name="Wortman J."/>
            <person name="Fraser-Liggett C."/>
            <person name="Carlton J."/>
        </authorList>
    </citation>
    <scope>NUCLEOTIDE SEQUENCE</scope>
    <source>
        <strain evidence="1">G3</strain>
    </source>
</reference>